<organism evidence="2 3">
    <name type="scientific">Nesidiocoris tenuis</name>
    <dbReference type="NCBI Taxonomy" id="355587"/>
    <lineage>
        <taxon>Eukaryota</taxon>
        <taxon>Metazoa</taxon>
        <taxon>Ecdysozoa</taxon>
        <taxon>Arthropoda</taxon>
        <taxon>Hexapoda</taxon>
        <taxon>Insecta</taxon>
        <taxon>Pterygota</taxon>
        <taxon>Neoptera</taxon>
        <taxon>Paraneoptera</taxon>
        <taxon>Hemiptera</taxon>
        <taxon>Heteroptera</taxon>
        <taxon>Panheteroptera</taxon>
        <taxon>Cimicomorpha</taxon>
        <taxon>Miridae</taxon>
        <taxon>Dicyphina</taxon>
        <taxon>Nesidiocoris</taxon>
    </lineage>
</organism>
<proteinExistence type="predicted"/>
<feature type="region of interest" description="Disordered" evidence="1">
    <location>
        <begin position="428"/>
        <end position="453"/>
    </location>
</feature>
<sequence length="453" mass="50777">MFHFLNFILVTDCARRVVQVDIVLKRKRFCDYIIVMSKSIENLPNEIEDFLDKLDNSPKLKWHGGQTFGRAGIGGPAVENSGSRRKTNFADDFTRQARGSLATTGEINDPDYAPLGRQGCSVIYFSDAITRFSLGIGNNFRGNRSALGEHWTELSTPGISWDGEDIVARSRSFSEQRTSRFHEIGGSNPSSGGAGERKILKHKYSKIESNGGSNGSSTIYSPLRSEFSNAHTCVWLKRRFRKAEEPECAQESAESEKSKTLISEKIVICEMSSYEVVSSNPGRTIQFNKPQSNSQRAVWRNGVYAMRHRRQVVSHTRSVYCCHLRDQWFHFFPACRENFQDADPAVNLSNEKNGRSIFGRVRQNTIQHKMEGLWPGLLTKFINPISKEASDQGRLLAGAEEHVHPLAKMRKKKTVTYLNKNNSLKNNNNVIGKASGSPTDRTSAILDGGSCTN</sequence>
<dbReference type="Proteomes" id="UP000479000">
    <property type="component" value="Unassembled WGS sequence"/>
</dbReference>
<evidence type="ECO:0000256" key="1">
    <source>
        <dbReference type="SAM" id="MobiDB-lite"/>
    </source>
</evidence>
<protein>
    <submittedName>
        <fullName evidence="2">Uncharacterized protein</fullName>
    </submittedName>
</protein>
<evidence type="ECO:0000313" key="2">
    <source>
        <dbReference type="EMBL" id="CAA9999873.1"/>
    </source>
</evidence>
<feature type="region of interest" description="Disordered" evidence="1">
    <location>
        <begin position="177"/>
        <end position="196"/>
    </location>
</feature>
<name>A0A6H5GAN2_9HEMI</name>
<keyword evidence="3" id="KW-1185">Reference proteome</keyword>
<dbReference type="AlphaFoldDB" id="A0A6H5GAN2"/>
<reference evidence="2 3" key="1">
    <citation type="submission" date="2020-02" db="EMBL/GenBank/DDBJ databases">
        <authorList>
            <person name="Ferguson B K."/>
        </authorList>
    </citation>
    <scope>NUCLEOTIDE SEQUENCE [LARGE SCALE GENOMIC DNA]</scope>
</reference>
<accession>A0A6H5GAN2</accession>
<dbReference type="EMBL" id="CADCXU010009066">
    <property type="protein sequence ID" value="CAA9999873.1"/>
    <property type="molecule type" value="Genomic_DNA"/>
</dbReference>
<gene>
    <name evidence="2" type="ORF">NTEN_LOCUS6103</name>
</gene>
<evidence type="ECO:0000313" key="3">
    <source>
        <dbReference type="Proteomes" id="UP000479000"/>
    </source>
</evidence>